<dbReference type="InterPro" id="IPR002347">
    <property type="entry name" value="SDR_fam"/>
</dbReference>
<dbReference type="PRINTS" id="PR00080">
    <property type="entry name" value="SDRFAMILY"/>
</dbReference>
<protein>
    <submittedName>
        <fullName evidence="3">SDR family oxidoreductase</fullName>
    </submittedName>
</protein>
<reference evidence="4" key="1">
    <citation type="journal article" date="2019" name="Int. J. Syst. Evol. Microbiol.">
        <title>The Global Catalogue of Microorganisms (GCM) 10K type strain sequencing project: providing services to taxonomists for standard genome sequencing and annotation.</title>
        <authorList>
            <consortium name="The Broad Institute Genomics Platform"/>
            <consortium name="The Broad Institute Genome Sequencing Center for Infectious Disease"/>
            <person name="Wu L."/>
            <person name="Ma J."/>
        </authorList>
    </citation>
    <scope>NUCLEOTIDE SEQUENCE [LARGE SCALE GENOMIC DNA]</scope>
    <source>
        <strain evidence="4">KCTC 42447</strain>
    </source>
</reference>
<dbReference type="PANTHER" id="PTHR43477:SF1">
    <property type="entry name" value="DIHYDROANTICAPSIN 7-DEHYDROGENASE"/>
    <property type="match status" value="1"/>
</dbReference>
<dbReference type="InterPro" id="IPR036291">
    <property type="entry name" value="NAD(P)-bd_dom_sf"/>
</dbReference>
<evidence type="ECO:0000256" key="1">
    <source>
        <dbReference type="ARBA" id="ARBA00006484"/>
    </source>
</evidence>
<comment type="similarity">
    <text evidence="1">Belongs to the short-chain dehydrogenases/reductases (SDR) family.</text>
</comment>
<dbReference type="SUPFAM" id="SSF51735">
    <property type="entry name" value="NAD(P)-binding Rossmann-fold domains"/>
    <property type="match status" value="1"/>
</dbReference>
<accession>A0ABV7T6H2</accession>
<organism evidence="3 4">
    <name type="scientific">Stutzerimonas tarimensis</name>
    <dbReference type="NCBI Taxonomy" id="1507735"/>
    <lineage>
        <taxon>Bacteria</taxon>
        <taxon>Pseudomonadati</taxon>
        <taxon>Pseudomonadota</taxon>
        <taxon>Gammaproteobacteria</taxon>
        <taxon>Pseudomonadales</taxon>
        <taxon>Pseudomonadaceae</taxon>
        <taxon>Stutzerimonas</taxon>
    </lineage>
</organism>
<dbReference type="PANTHER" id="PTHR43477">
    <property type="entry name" value="DIHYDROANTICAPSIN 7-DEHYDROGENASE"/>
    <property type="match status" value="1"/>
</dbReference>
<name>A0ABV7T6H2_9GAMM</name>
<dbReference type="Proteomes" id="UP001595630">
    <property type="component" value="Unassembled WGS sequence"/>
</dbReference>
<proteinExistence type="inferred from homology"/>
<keyword evidence="4" id="KW-1185">Reference proteome</keyword>
<dbReference type="PROSITE" id="PS00061">
    <property type="entry name" value="ADH_SHORT"/>
    <property type="match status" value="1"/>
</dbReference>
<dbReference type="RefSeq" id="WP_386365675.1">
    <property type="nucleotide sequence ID" value="NZ_JBHRXZ010000022.1"/>
</dbReference>
<keyword evidence="2" id="KW-0560">Oxidoreductase</keyword>
<dbReference type="PRINTS" id="PR00081">
    <property type="entry name" value="GDHRDH"/>
</dbReference>
<dbReference type="InterPro" id="IPR020904">
    <property type="entry name" value="Sc_DH/Rdtase_CS"/>
</dbReference>
<dbReference type="Gene3D" id="3.40.50.720">
    <property type="entry name" value="NAD(P)-binding Rossmann-like Domain"/>
    <property type="match status" value="1"/>
</dbReference>
<evidence type="ECO:0000313" key="4">
    <source>
        <dbReference type="Proteomes" id="UP001595630"/>
    </source>
</evidence>
<gene>
    <name evidence="3" type="ORF">ACFOMF_13535</name>
</gene>
<dbReference type="Pfam" id="PF13561">
    <property type="entry name" value="adh_short_C2"/>
    <property type="match status" value="1"/>
</dbReference>
<dbReference type="EMBL" id="JBHRXZ010000022">
    <property type="protein sequence ID" value="MFC3608804.1"/>
    <property type="molecule type" value="Genomic_DNA"/>
</dbReference>
<evidence type="ECO:0000256" key="2">
    <source>
        <dbReference type="ARBA" id="ARBA00023002"/>
    </source>
</evidence>
<dbReference type="InterPro" id="IPR051122">
    <property type="entry name" value="SDR_DHRS6-like"/>
</dbReference>
<evidence type="ECO:0000313" key="3">
    <source>
        <dbReference type="EMBL" id="MFC3608804.1"/>
    </source>
</evidence>
<sequence>MGRVENKVAVVTGAASGLGAADARLLAEQGARVVLTDVNEEMGREVASGIPGAMFLKHDVRDEQRWKEVIAETLAHHGRLDVLVNNAGLVKFANVEQIDLEEFRFLNAVMSEGTLLGCKHAIPAMRMSGGGSIINVSSIGAIKGIAEIVAYAAAKGGILSMTRSIAVHCQTQGYNIRCNAILPGAHETPMTAQALQQVASDSNGMDQIQALGQGKPVDVANLVLFLASDESRNINGAQMVIDNCETIR</sequence>
<comment type="caution">
    <text evidence="3">The sequence shown here is derived from an EMBL/GenBank/DDBJ whole genome shotgun (WGS) entry which is preliminary data.</text>
</comment>